<sequence>MYDLCKEIENNKQEYHDGEYVSFYKVGDKIITEINNDIYDKNKQFKSFNPYKTYFILRDSNAGLLYYETGKIQGKVFLKLAYKYFYNNKYRTQKYVPYFYVDNISNCISYYKVTYHSTDNTALCIMYDKSENYILFNPFSAEIIRTNK</sequence>
<gene>
    <name evidence="1" type="ORF">N508_000519</name>
</gene>
<dbReference type="EMBL" id="CP097562">
    <property type="protein sequence ID" value="USF23458.1"/>
    <property type="molecule type" value="Genomic_DNA"/>
</dbReference>
<reference evidence="1" key="2">
    <citation type="submission" date="2022-05" db="EMBL/GenBank/DDBJ databases">
        <authorList>
            <person name="Proctor A.L."/>
            <person name="Phillips G.J."/>
            <person name="Wannemuehler M.J."/>
        </authorList>
    </citation>
    <scope>NUCLEOTIDE SEQUENCE</scope>
    <source>
        <strain evidence="1">ASF457</strain>
    </source>
</reference>
<dbReference type="Proteomes" id="UP000017429">
    <property type="component" value="Chromosome"/>
</dbReference>
<reference evidence="1" key="3">
    <citation type="submission" date="2022-06" db="EMBL/GenBank/DDBJ databases">
        <title>Resources to Facilitate Use of the Altered Schaedler Flora (ASF) Mouse Model to Study Microbiome Function.</title>
        <authorList>
            <person name="Proctor A."/>
            <person name="Parvinroo S."/>
            <person name="Richie T."/>
            <person name="Jia X."/>
            <person name="Lee S.T.M."/>
            <person name="Karp P.D."/>
            <person name="Paley S."/>
            <person name="Kostic A.D."/>
            <person name="Pierre J.F."/>
            <person name="Wannemuehler M.J."/>
            <person name="Phillips G.J."/>
        </authorList>
    </citation>
    <scope>NUCLEOTIDE SEQUENCE</scope>
    <source>
        <strain evidence="1">ASF457</strain>
    </source>
</reference>
<dbReference type="RefSeq" id="WP_023276521.1">
    <property type="nucleotide sequence ID" value="NZ_CP097562.1"/>
</dbReference>
<evidence type="ECO:0000313" key="1">
    <source>
        <dbReference type="EMBL" id="USF23458.1"/>
    </source>
</evidence>
<protein>
    <submittedName>
        <fullName evidence="1">Uncharacterized protein</fullName>
    </submittedName>
</protein>
<reference evidence="1" key="1">
    <citation type="journal article" date="2014" name="Genome Announc.">
        <title>Draft genome sequences of the altered schaedler flora, a defined bacterial community from gnotobiotic mice.</title>
        <authorList>
            <person name="Wannemuehler M.J."/>
            <person name="Overstreet A.M."/>
            <person name="Ward D.V."/>
            <person name="Phillips G.J."/>
        </authorList>
    </citation>
    <scope>NUCLEOTIDE SEQUENCE</scope>
    <source>
        <strain evidence="1">ASF457</strain>
    </source>
</reference>
<proteinExistence type="predicted"/>
<accession>V2QA14</accession>
<dbReference type="AlphaFoldDB" id="V2QA14"/>
<name>V2QA14_9BACT</name>
<organism evidence="1 2">
    <name type="scientific">Mucispirillum schaedleri ASF457</name>
    <dbReference type="NCBI Taxonomy" id="1379858"/>
    <lineage>
        <taxon>Bacteria</taxon>
        <taxon>Pseudomonadati</taxon>
        <taxon>Deferribacterota</taxon>
        <taxon>Deferribacteres</taxon>
        <taxon>Deferribacterales</taxon>
        <taxon>Mucispirillaceae</taxon>
        <taxon>Mucispirillum</taxon>
    </lineage>
</organism>
<dbReference type="KEGG" id="msch:N508_000519"/>
<keyword evidence="2" id="KW-1185">Reference proteome</keyword>
<evidence type="ECO:0000313" key="2">
    <source>
        <dbReference type="Proteomes" id="UP000017429"/>
    </source>
</evidence>